<dbReference type="InterPro" id="IPR001098">
    <property type="entry name" value="DNA-dir_DNA_pol_A_palm_dom"/>
</dbReference>
<dbReference type="Pfam" id="PF01367">
    <property type="entry name" value="5_3_exonuc"/>
    <property type="match status" value="1"/>
</dbReference>
<dbReference type="AlphaFoldDB" id="A0A1T4PD25"/>
<dbReference type="FunFam" id="1.10.150.20:FF:000002">
    <property type="entry name" value="DNA polymerase I"/>
    <property type="match status" value="1"/>
</dbReference>
<comment type="similarity">
    <text evidence="1 13">Belongs to the DNA polymerase type-A family.</text>
</comment>
<evidence type="ECO:0000259" key="16">
    <source>
        <dbReference type="SMART" id="SM00482"/>
    </source>
</evidence>
<dbReference type="InterPro" id="IPR002298">
    <property type="entry name" value="DNA_polymerase_A"/>
</dbReference>
<dbReference type="GO" id="GO:0008409">
    <property type="term" value="F:5'-3' exonuclease activity"/>
    <property type="evidence" value="ECO:0007669"/>
    <property type="project" value="UniProtKB-UniRule"/>
</dbReference>
<feature type="domain" description="5'-3' exonuclease" evidence="15">
    <location>
        <begin position="2"/>
        <end position="263"/>
    </location>
</feature>
<reference evidence="17 18" key="1">
    <citation type="submission" date="2017-02" db="EMBL/GenBank/DDBJ databases">
        <authorList>
            <person name="Peterson S.W."/>
        </authorList>
    </citation>
    <scope>NUCLEOTIDE SEQUENCE [LARGE SCALE GENOMIC DNA]</scope>
    <source>
        <strain evidence="17 18">ATCC 17233</strain>
    </source>
</reference>
<dbReference type="EC" id="2.7.7.7" evidence="2 12"/>
<dbReference type="Pfam" id="PF00476">
    <property type="entry name" value="DNA_pol_A"/>
    <property type="match status" value="1"/>
</dbReference>
<dbReference type="InterPro" id="IPR043502">
    <property type="entry name" value="DNA/RNA_pol_sf"/>
</dbReference>
<organism evidence="17 18">
    <name type="scientific">Eubacterium ruminantium</name>
    <dbReference type="NCBI Taxonomy" id="42322"/>
    <lineage>
        <taxon>Bacteria</taxon>
        <taxon>Bacillati</taxon>
        <taxon>Bacillota</taxon>
        <taxon>Clostridia</taxon>
        <taxon>Eubacteriales</taxon>
        <taxon>Eubacteriaceae</taxon>
        <taxon>Eubacterium</taxon>
    </lineage>
</organism>
<sequence length="874" mass="99340">MKKILLIDGNSIMNRGYYGLPEMTNSKGLHTNGILGFLNIVFKIIDEEKPDNMAVAFDLHAPTFRHLKFEAYKGTRKSMDPELREQFPVIKDLLRTMGITIIEKEGIEADDIIGTLSVNSEKEGFKVTVLSGDRDLLQLATDKVLIRIPKTKGGKTTIEDYYEKDVIETYKVTPKEFIDLKGLMGDSSDNIPGVPKIGPKSAEGLITEYHSIDNIYKNIDCLKEGAMKKNLIEYKDQAYLSKWLATIKLDCDLGIDTNETIIDKDKMFGQEAYDKLNELELKSFLGRFDWKKETKKTSFVMHLSESDISSLEEKAKSSRRAGFFPIISDEDNELIGAAVSVDNDIYIIKNIGSVNVKDLYKDFTASGVLVSFIDIKKNIGYLDILEEENVFDLSVAAYILNPLRNGYEYSDLGRDFLDEMMPDKKELLDKTEINLFTLETDNVIKYLSYAAYVSYKAYDRIFDELNKDGMINLYKDIEYPLIFVLYDMEQYGIGVNSVELKEYGKNLEDRIEALKKNIYEYADEEFNVNSTKKLGEILFEKLGLQSGKKTKTGYSTNVDVLNKLKNEHPIIPAILEYRQLSKLLSTYVEGLLSYVAEDGRIHSHFNQTVTATGRLSSTEPNLQNIPMRSGIGRELRRSFVPKEGYIFVDADYSQIELKCMAHLSKDEKLIDAFVKGNDIHTMTASEVFGIPAEMIDSDMRRKAKAVNFGIIYGISSFGLGQDLDISRKEAQEYIDKYFQSYPKVKEYLDQEVSSAKENGFVKTMFGRKRPIPELKSSNFMQRSFGERVAMNSPIQGTAADIIKLAMIGVSKELKQRNLKSRLILQIHDELLIETHPDEIEAVKEILRDKMENATKMSVVLSADVHEGNSLYDAK</sequence>
<dbReference type="Gene3D" id="3.30.420.10">
    <property type="entry name" value="Ribonuclease H-like superfamily/Ribonuclease H"/>
    <property type="match status" value="1"/>
</dbReference>
<dbReference type="PANTHER" id="PTHR10133:SF27">
    <property type="entry name" value="DNA POLYMERASE NU"/>
    <property type="match status" value="1"/>
</dbReference>
<dbReference type="InterPro" id="IPR020045">
    <property type="entry name" value="DNA_polI_H3TH"/>
</dbReference>
<evidence type="ECO:0000256" key="11">
    <source>
        <dbReference type="ARBA" id="ARBA00049244"/>
    </source>
</evidence>
<accession>A0A1T4PD25</accession>
<keyword evidence="4 13" id="KW-0808">Transferase</keyword>
<evidence type="ECO:0000256" key="12">
    <source>
        <dbReference type="NCBIfam" id="TIGR00593"/>
    </source>
</evidence>
<dbReference type="PANTHER" id="PTHR10133">
    <property type="entry name" value="DNA POLYMERASE I"/>
    <property type="match status" value="1"/>
</dbReference>
<dbReference type="GO" id="GO:0003887">
    <property type="term" value="F:DNA-directed DNA polymerase activity"/>
    <property type="evidence" value="ECO:0007669"/>
    <property type="project" value="UniProtKB-UniRule"/>
</dbReference>
<dbReference type="InterPro" id="IPR018320">
    <property type="entry name" value="DNA_polymerase_1"/>
</dbReference>
<dbReference type="SMART" id="SM00482">
    <property type="entry name" value="POLAc"/>
    <property type="match status" value="1"/>
</dbReference>
<dbReference type="SMART" id="SM00279">
    <property type="entry name" value="HhH2"/>
    <property type="match status" value="1"/>
</dbReference>
<dbReference type="FunFam" id="1.10.150.20:FF:000003">
    <property type="entry name" value="DNA polymerase I"/>
    <property type="match status" value="1"/>
</dbReference>
<keyword evidence="5 13" id="KW-0548">Nucleotidyltransferase</keyword>
<dbReference type="CDD" id="cd06140">
    <property type="entry name" value="DNA_polA_I_Bacillus_like_exo"/>
    <property type="match status" value="1"/>
</dbReference>
<dbReference type="Pfam" id="PF02739">
    <property type="entry name" value="5_3_exonuc_N"/>
    <property type="match status" value="1"/>
</dbReference>
<keyword evidence="10 13" id="KW-0234">DNA repair</keyword>
<evidence type="ECO:0000256" key="1">
    <source>
        <dbReference type="ARBA" id="ARBA00007705"/>
    </source>
</evidence>
<dbReference type="InterPro" id="IPR036397">
    <property type="entry name" value="RNaseH_sf"/>
</dbReference>
<keyword evidence="6 13" id="KW-0235">DNA replication</keyword>
<dbReference type="GO" id="GO:0003677">
    <property type="term" value="F:DNA binding"/>
    <property type="evidence" value="ECO:0007669"/>
    <property type="project" value="UniProtKB-UniRule"/>
</dbReference>
<evidence type="ECO:0000259" key="15">
    <source>
        <dbReference type="SMART" id="SM00475"/>
    </source>
</evidence>
<keyword evidence="13" id="KW-0378">Hydrolase</keyword>
<evidence type="ECO:0000256" key="7">
    <source>
        <dbReference type="ARBA" id="ARBA00022763"/>
    </source>
</evidence>
<keyword evidence="7 13" id="KW-0227">DNA damage</keyword>
<evidence type="ECO:0000256" key="13">
    <source>
        <dbReference type="RuleBase" id="RU004460"/>
    </source>
</evidence>
<dbReference type="InterPro" id="IPR036279">
    <property type="entry name" value="5-3_exonuclease_C_sf"/>
</dbReference>
<gene>
    <name evidence="13" type="primary">polA</name>
    <name evidence="17" type="ORF">SAMN02745110_01954</name>
</gene>
<dbReference type="CDD" id="cd08637">
    <property type="entry name" value="DNA_pol_A_pol_I_C"/>
    <property type="match status" value="1"/>
</dbReference>
<dbReference type="CDD" id="cd09898">
    <property type="entry name" value="H3TH_53EXO"/>
    <property type="match status" value="1"/>
</dbReference>
<comment type="function">
    <text evidence="13">In addition to polymerase activity, this DNA polymerase exhibits 5'-3' exonuclease activity.</text>
</comment>
<keyword evidence="18" id="KW-1185">Reference proteome</keyword>
<dbReference type="SMART" id="SM00475">
    <property type="entry name" value="53EXOc"/>
    <property type="match status" value="1"/>
</dbReference>
<evidence type="ECO:0000313" key="18">
    <source>
        <dbReference type="Proteomes" id="UP000189857"/>
    </source>
</evidence>
<evidence type="ECO:0000256" key="3">
    <source>
        <dbReference type="ARBA" id="ARBA00020311"/>
    </source>
</evidence>
<keyword evidence="13" id="KW-0540">Nuclease</keyword>
<dbReference type="InterPro" id="IPR020046">
    <property type="entry name" value="5-3_exonucl_a-hlix_arch_N"/>
</dbReference>
<keyword evidence="9 13" id="KW-0238">DNA-binding</keyword>
<dbReference type="NCBIfam" id="TIGR00593">
    <property type="entry name" value="pola"/>
    <property type="match status" value="1"/>
</dbReference>
<keyword evidence="14" id="KW-0175">Coiled coil</keyword>
<keyword evidence="13" id="KW-0269">Exonuclease</keyword>
<dbReference type="InterPro" id="IPR008918">
    <property type="entry name" value="HhH2"/>
</dbReference>
<evidence type="ECO:0000256" key="5">
    <source>
        <dbReference type="ARBA" id="ARBA00022695"/>
    </source>
</evidence>
<dbReference type="OrthoDB" id="9806424at2"/>
<protein>
    <recommendedName>
        <fullName evidence="3 12">DNA polymerase I</fullName>
        <ecNumber evidence="2 12">2.7.7.7</ecNumber>
    </recommendedName>
</protein>
<evidence type="ECO:0000256" key="4">
    <source>
        <dbReference type="ARBA" id="ARBA00022679"/>
    </source>
</evidence>
<dbReference type="NCBIfam" id="NF004397">
    <property type="entry name" value="PRK05755.1"/>
    <property type="match status" value="1"/>
</dbReference>
<feature type="domain" description="DNA-directed DNA polymerase family A palm" evidence="16">
    <location>
        <begin position="632"/>
        <end position="838"/>
    </location>
</feature>
<dbReference type="Gene3D" id="1.10.150.20">
    <property type="entry name" value="5' to 3' exonuclease, C-terminal subdomain"/>
    <property type="match status" value="2"/>
</dbReference>
<dbReference type="Gene3D" id="3.40.50.1010">
    <property type="entry name" value="5'-nuclease"/>
    <property type="match status" value="1"/>
</dbReference>
<evidence type="ECO:0000313" key="17">
    <source>
        <dbReference type="EMBL" id="SJZ89412.1"/>
    </source>
</evidence>
<evidence type="ECO:0000256" key="9">
    <source>
        <dbReference type="ARBA" id="ARBA00023125"/>
    </source>
</evidence>
<dbReference type="Gene3D" id="1.20.1060.10">
    <property type="entry name" value="Taq DNA Polymerase, Chain T, domain 4"/>
    <property type="match status" value="1"/>
</dbReference>
<dbReference type="SUPFAM" id="SSF56672">
    <property type="entry name" value="DNA/RNA polymerases"/>
    <property type="match status" value="1"/>
</dbReference>
<dbReference type="GO" id="GO:0006302">
    <property type="term" value="P:double-strand break repair"/>
    <property type="evidence" value="ECO:0007669"/>
    <property type="project" value="TreeGrafter"/>
</dbReference>
<dbReference type="RefSeq" id="WP_078787766.1">
    <property type="nucleotide sequence ID" value="NZ_FMTO01000010.1"/>
</dbReference>
<dbReference type="InterPro" id="IPR002421">
    <property type="entry name" value="5-3_exonuclease"/>
</dbReference>
<comment type="catalytic activity">
    <reaction evidence="11 13">
        <text>DNA(n) + a 2'-deoxyribonucleoside 5'-triphosphate = DNA(n+1) + diphosphate</text>
        <dbReference type="Rhea" id="RHEA:22508"/>
        <dbReference type="Rhea" id="RHEA-COMP:17339"/>
        <dbReference type="Rhea" id="RHEA-COMP:17340"/>
        <dbReference type="ChEBI" id="CHEBI:33019"/>
        <dbReference type="ChEBI" id="CHEBI:61560"/>
        <dbReference type="ChEBI" id="CHEBI:173112"/>
        <dbReference type="EC" id="2.7.7.7"/>
    </reaction>
</comment>
<evidence type="ECO:0000256" key="14">
    <source>
        <dbReference type="SAM" id="Coils"/>
    </source>
</evidence>
<dbReference type="GO" id="GO:0006261">
    <property type="term" value="P:DNA-templated DNA replication"/>
    <property type="evidence" value="ECO:0007669"/>
    <property type="project" value="UniProtKB-UniRule"/>
</dbReference>
<dbReference type="PRINTS" id="PR00868">
    <property type="entry name" value="DNAPOLI"/>
</dbReference>
<dbReference type="InterPro" id="IPR029060">
    <property type="entry name" value="PIN-like_dom_sf"/>
</dbReference>
<dbReference type="FunFam" id="1.20.1060.10:FF:000001">
    <property type="entry name" value="DNA polymerase I"/>
    <property type="match status" value="1"/>
</dbReference>
<dbReference type="InterPro" id="IPR012337">
    <property type="entry name" value="RNaseH-like_sf"/>
</dbReference>
<dbReference type="Gene3D" id="3.30.70.370">
    <property type="match status" value="1"/>
</dbReference>
<evidence type="ECO:0000256" key="6">
    <source>
        <dbReference type="ARBA" id="ARBA00022705"/>
    </source>
</evidence>
<evidence type="ECO:0000256" key="2">
    <source>
        <dbReference type="ARBA" id="ARBA00012417"/>
    </source>
</evidence>
<proteinExistence type="inferred from homology"/>
<dbReference type="InterPro" id="IPR019760">
    <property type="entry name" value="DNA-dir_DNA_pol_A_CS"/>
</dbReference>
<evidence type="ECO:0000256" key="8">
    <source>
        <dbReference type="ARBA" id="ARBA00022932"/>
    </source>
</evidence>
<dbReference type="Proteomes" id="UP000189857">
    <property type="component" value="Unassembled WGS sequence"/>
</dbReference>
<comment type="subunit">
    <text evidence="13">Single-chain monomer with multiple functions.</text>
</comment>
<dbReference type="SUPFAM" id="SSF47807">
    <property type="entry name" value="5' to 3' exonuclease, C-terminal subdomain"/>
    <property type="match status" value="1"/>
</dbReference>
<dbReference type="SUPFAM" id="SSF88723">
    <property type="entry name" value="PIN domain-like"/>
    <property type="match status" value="1"/>
</dbReference>
<dbReference type="EMBL" id="FUXA01000011">
    <property type="protein sequence ID" value="SJZ89412.1"/>
    <property type="molecule type" value="Genomic_DNA"/>
</dbReference>
<keyword evidence="8 13" id="KW-0239">DNA-directed DNA polymerase</keyword>
<name>A0A1T4PD25_9FIRM</name>
<dbReference type="CDD" id="cd09859">
    <property type="entry name" value="PIN_53EXO"/>
    <property type="match status" value="1"/>
</dbReference>
<dbReference type="PROSITE" id="PS00447">
    <property type="entry name" value="DNA_POLYMERASE_A"/>
    <property type="match status" value="1"/>
</dbReference>
<evidence type="ECO:0000256" key="10">
    <source>
        <dbReference type="ARBA" id="ARBA00023204"/>
    </source>
</evidence>
<dbReference type="SUPFAM" id="SSF53098">
    <property type="entry name" value="Ribonuclease H-like"/>
    <property type="match status" value="1"/>
</dbReference>
<feature type="coiled-coil region" evidence="14">
    <location>
        <begin position="497"/>
        <end position="524"/>
    </location>
</feature>